<evidence type="ECO:0000313" key="1">
    <source>
        <dbReference type="EMBL" id="DAD98260.1"/>
    </source>
</evidence>
<organism evidence="1">
    <name type="scientific">Myoviridae sp. ctiu99</name>
    <dbReference type="NCBI Taxonomy" id="2825158"/>
    <lineage>
        <taxon>Viruses</taxon>
        <taxon>Duplodnaviria</taxon>
        <taxon>Heunggongvirae</taxon>
        <taxon>Uroviricota</taxon>
        <taxon>Caudoviricetes</taxon>
    </lineage>
</organism>
<dbReference type="EMBL" id="BK015257">
    <property type="protein sequence ID" value="DAD98260.1"/>
    <property type="molecule type" value="Genomic_DNA"/>
</dbReference>
<name>A0A8S5NV47_9CAUD</name>
<proteinExistence type="predicted"/>
<protein>
    <submittedName>
        <fullName evidence="1">Transposase DDE domain protein</fullName>
    </submittedName>
</protein>
<sequence>MFDCKGCPHKGYCIPDDCGLLNKKEPPPVGAEGGSLCKTVTMFTVPQKER</sequence>
<reference evidence="1" key="1">
    <citation type="journal article" date="2021" name="Proc. Natl. Acad. Sci. U.S.A.">
        <title>A Catalog of Tens of Thousands of Viruses from Human Metagenomes Reveals Hidden Associations with Chronic Diseases.</title>
        <authorList>
            <person name="Tisza M.J."/>
            <person name="Buck C.B."/>
        </authorList>
    </citation>
    <scope>NUCLEOTIDE SEQUENCE</scope>
    <source>
        <strain evidence="1">Ctiu99</strain>
    </source>
</reference>
<accession>A0A8S5NV47</accession>